<dbReference type="InterPro" id="IPR009072">
    <property type="entry name" value="Histone-fold"/>
</dbReference>
<keyword evidence="3" id="KW-1185">Reference proteome</keyword>
<dbReference type="GeneID" id="20675552"/>
<dbReference type="eggNOG" id="ENOG502QRX2">
    <property type="taxonomic scope" value="Eukaryota"/>
</dbReference>
<feature type="compositionally biased region" description="Basic and acidic residues" evidence="1">
    <location>
        <begin position="745"/>
        <end position="767"/>
    </location>
</feature>
<dbReference type="InParanoid" id="W4KDC7"/>
<feature type="compositionally biased region" description="Pro residues" evidence="1">
    <location>
        <begin position="696"/>
        <end position="707"/>
    </location>
</feature>
<dbReference type="KEGG" id="hir:HETIRDRAFT_443943"/>
<dbReference type="EMBL" id="KI925456">
    <property type="protein sequence ID" value="ETW83778.1"/>
    <property type="molecule type" value="Genomic_DNA"/>
</dbReference>
<feature type="compositionally biased region" description="Low complexity" evidence="1">
    <location>
        <begin position="583"/>
        <end position="597"/>
    </location>
</feature>
<feature type="compositionally biased region" description="Low complexity" evidence="1">
    <location>
        <begin position="255"/>
        <end position="276"/>
    </location>
</feature>
<evidence type="ECO:0000313" key="2">
    <source>
        <dbReference type="EMBL" id="ETW83778.1"/>
    </source>
</evidence>
<feature type="compositionally biased region" description="Basic and acidic residues" evidence="1">
    <location>
        <begin position="298"/>
        <end position="322"/>
    </location>
</feature>
<feature type="compositionally biased region" description="Low complexity" evidence="1">
    <location>
        <begin position="724"/>
        <end position="733"/>
    </location>
</feature>
<organism evidence="2 3">
    <name type="scientific">Heterobasidion irregulare (strain TC 32-1)</name>
    <dbReference type="NCBI Taxonomy" id="747525"/>
    <lineage>
        <taxon>Eukaryota</taxon>
        <taxon>Fungi</taxon>
        <taxon>Dikarya</taxon>
        <taxon>Basidiomycota</taxon>
        <taxon>Agaricomycotina</taxon>
        <taxon>Agaricomycetes</taxon>
        <taxon>Russulales</taxon>
        <taxon>Bondarzewiaceae</taxon>
        <taxon>Heterobasidion</taxon>
        <taxon>Heterobasidion annosum species complex</taxon>
    </lineage>
</organism>
<feature type="region of interest" description="Disordered" evidence="1">
    <location>
        <begin position="932"/>
        <end position="976"/>
    </location>
</feature>
<feature type="compositionally biased region" description="Polar residues" evidence="1">
    <location>
        <begin position="768"/>
        <end position="777"/>
    </location>
</feature>
<evidence type="ECO:0000256" key="1">
    <source>
        <dbReference type="SAM" id="MobiDB-lite"/>
    </source>
</evidence>
<proteinExistence type="predicted"/>
<feature type="region of interest" description="Disordered" evidence="1">
    <location>
        <begin position="220"/>
        <end position="843"/>
    </location>
</feature>
<feature type="compositionally biased region" description="Low complexity" evidence="1">
    <location>
        <begin position="458"/>
        <end position="469"/>
    </location>
</feature>
<dbReference type="HOGENOM" id="CLU_010592_0_0_1"/>
<feature type="compositionally biased region" description="Basic and acidic residues" evidence="1">
    <location>
        <begin position="439"/>
        <end position="448"/>
    </location>
</feature>
<feature type="compositionally biased region" description="Basic and acidic residues" evidence="1">
    <location>
        <begin position="494"/>
        <end position="506"/>
    </location>
</feature>
<sequence>MATGTEGSKPSYVSPRSADVILSDIRPIKLHVEALRCLNALLDEFLSSLITTAHSLSTDRLKMALLKVLPTTLGKEALLEAEMELRAYWERTNSARPGLSSVAADAGTEEFNPQWAVELMRLKCEAYSTLNDADEDAQAEVRLSDKLGGASANASRAVLVAPAALYLTAIMEHILSNVGRVATRDSSRTTASSQDLFVALCEDDSMYTLFKTMQVYGQIESLTKPPQSRRSKSMSRPNDRHETTSPLPDGPYKDATSTSRARISSESSTSAANGAAPSRSSSEKVKGFQLFKAPNRSSIDRDMPHADLGSPRRADGSQDGPRKSSGGHSDSHISDPSFDDQDDLDTEFDDLMRSGDTRKVSLTPDRLRTMEDYKQERNQRSKRSVAENIAPYQKDSLSLPLMDAPSRPVGGRRPSLRAVDSIVEDDEEPNGVPPLPADMRSRLHDNTRHSPQTPPPSSSRIRSLSTSHTPNASSIMRKVSLSAGNSSPPVSMRSKFDQRLVTKQDDAAGLPKRTRKIQRNRESLDLDAVMNGSDDEEENYAPMVEAKPTPKHKGVSSSTRELMDFLAEGPPTELQPQRLAAASSVSLTPTTKSSKSSGRLQRMISKLSLGGDKSDSSQRVHRITSAGAMSAPPTPSLGSMMPLPPALKPVPPRIPSIPISPPSSPSRGPTPEVSIRDQDTDRTRTYSFARKAVPNWGPPEEVPVPTPPKDRFTPSPRPPPSPLPLSKHSPASSTLSVNGVVKPVAKREPVTALREEDNRPRSARSDKTVNGSSTVVENGTAKDAGVKTELAVHKPPTYKPRPSRAGRPASGSSDAGSKRASMRKPAPTPELPDVASQPPSLSEEMALEMRRFLSKASTADECRLLVDMFMAKAGISTSVPAERDDASTPPPLTDASSESSSSSNSTVPTLESSLVEMFLGGEINGSLFSSDIDGGSALAPVSPPYTPKLGDGEDIAKPRNIPPALSVETRGDAPVS</sequence>
<dbReference type="OrthoDB" id="5382203at2759"/>
<dbReference type="Proteomes" id="UP000030671">
    <property type="component" value="Unassembled WGS sequence"/>
</dbReference>
<name>W4KDC7_HETIT</name>
<reference evidence="2 3" key="1">
    <citation type="journal article" date="2012" name="New Phytol.">
        <title>Insight into trade-off between wood decay and parasitism from the genome of a fungal forest pathogen.</title>
        <authorList>
            <person name="Olson A."/>
            <person name="Aerts A."/>
            <person name="Asiegbu F."/>
            <person name="Belbahri L."/>
            <person name="Bouzid O."/>
            <person name="Broberg A."/>
            <person name="Canback B."/>
            <person name="Coutinho P.M."/>
            <person name="Cullen D."/>
            <person name="Dalman K."/>
            <person name="Deflorio G."/>
            <person name="van Diepen L.T."/>
            <person name="Dunand C."/>
            <person name="Duplessis S."/>
            <person name="Durling M."/>
            <person name="Gonthier P."/>
            <person name="Grimwood J."/>
            <person name="Fossdal C.G."/>
            <person name="Hansson D."/>
            <person name="Henrissat B."/>
            <person name="Hietala A."/>
            <person name="Himmelstrand K."/>
            <person name="Hoffmeister D."/>
            <person name="Hogberg N."/>
            <person name="James T.Y."/>
            <person name="Karlsson M."/>
            <person name="Kohler A."/>
            <person name="Kues U."/>
            <person name="Lee Y.H."/>
            <person name="Lin Y.C."/>
            <person name="Lind M."/>
            <person name="Lindquist E."/>
            <person name="Lombard V."/>
            <person name="Lucas S."/>
            <person name="Lunden K."/>
            <person name="Morin E."/>
            <person name="Murat C."/>
            <person name="Park J."/>
            <person name="Raffaello T."/>
            <person name="Rouze P."/>
            <person name="Salamov A."/>
            <person name="Schmutz J."/>
            <person name="Solheim H."/>
            <person name="Stahlberg J."/>
            <person name="Velez H."/>
            <person name="de Vries R.P."/>
            <person name="Wiebenga A."/>
            <person name="Woodward S."/>
            <person name="Yakovlev I."/>
            <person name="Garbelotto M."/>
            <person name="Martin F."/>
            <person name="Grigoriev I.V."/>
            <person name="Stenlid J."/>
        </authorList>
    </citation>
    <scope>NUCLEOTIDE SEQUENCE [LARGE SCALE GENOMIC DNA]</scope>
    <source>
        <strain evidence="2 3">TC 32-1</strain>
    </source>
</reference>
<feature type="compositionally biased region" description="Low complexity" evidence="1">
    <location>
        <begin position="896"/>
        <end position="909"/>
    </location>
</feature>
<feature type="compositionally biased region" description="Basic and acidic residues" evidence="1">
    <location>
        <begin position="350"/>
        <end position="379"/>
    </location>
</feature>
<dbReference type="GO" id="GO:0046982">
    <property type="term" value="F:protein heterodimerization activity"/>
    <property type="evidence" value="ECO:0007669"/>
    <property type="project" value="InterPro"/>
</dbReference>
<dbReference type="RefSeq" id="XP_009543526.1">
    <property type="nucleotide sequence ID" value="XM_009545231.1"/>
</dbReference>
<protein>
    <submittedName>
        <fullName evidence="2">Uncharacterized protein</fullName>
    </submittedName>
</protein>
<feature type="compositionally biased region" description="Acidic residues" evidence="1">
    <location>
        <begin position="337"/>
        <end position="349"/>
    </location>
</feature>
<gene>
    <name evidence="2" type="ORF">HETIRDRAFT_443943</name>
</gene>
<feature type="compositionally biased region" description="Basic and acidic residues" evidence="1">
    <location>
        <begin position="674"/>
        <end position="684"/>
    </location>
</feature>
<evidence type="ECO:0000313" key="3">
    <source>
        <dbReference type="Proteomes" id="UP000030671"/>
    </source>
</evidence>
<feature type="compositionally biased region" description="Pro residues" evidence="1">
    <location>
        <begin position="642"/>
        <end position="664"/>
    </location>
</feature>
<accession>W4KDC7</accession>
<dbReference type="Gene3D" id="1.10.20.10">
    <property type="entry name" value="Histone, subunit A"/>
    <property type="match status" value="1"/>
</dbReference>
<dbReference type="AlphaFoldDB" id="W4KDC7"/>
<feature type="region of interest" description="Disordered" evidence="1">
    <location>
        <begin position="876"/>
        <end position="909"/>
    </location>
</feature>